<keyword evidence="3" id="KW-1185">Reference proteome</keyword>
<evidence type="ECO:0000256" key="1">
    <source>
        <dbReference type="SAM" id="MobiDB-lite"/>
    </source>
</evidence>
<protein>
    <submittedName>
        <fullName evidence="2">Uncharacterized protein</fullName>
    </submittedName>
</protein>
<proteinExistence type="predicted"/>
<reference evidence="2 3" key="1">
    <citation type="submission" date="2019-08" db="EMBL/GenBank/DDBJ databases">
        <authorList>
            <person name="Alioto T."/>
            <person name="Alioto T."/>
            <person name="Gomez Garrido J."/>
        </authorList>
    </citation>
    <scope>NUCLEOTIDE SEQUENCE [LARGE SCALE GENOMIC DNA]</scope>
</reference>
<sequence length="293" mass="33322">MFSGRARCRSADAIVVRCDVHRYKTGDSSASLVLLVFFRRSPNSHRKEKKKKTVVGQWPEGYVRKSRCRGRVSHFGASPGRRPRRDDDETPRAITFERMLSVGAALLFAKSPRVRKTLIGMCAQRRVPAGRRDPAVTPSGDRRDPYGGGSPQLLFPHTQYARIQTELRPPCIWSVYTVAVFAIPHSNTVIANRNTPFILSHVSGLEMKLHLSERVFMLNVPSRCLGLRLYRKMISNSDADIPGGLFNWIYSLPRKALTFSKRSGWRRVVYHHQHIARRTATQMILRCSPPTQT</sequence>
<evidence type="ECO:0000313" key="3">
    <source>
        <dbReference type="Proteomes" id="UP000325440"/>
    </source>
</evidence>
<name>A0A5E4M754_9HEMI</name>
<dbReference type="EMBL" id="CABPRJ010000017">
    <property type="protein sequence ID" value="VVC25697.1"/>
    <property type="molecule type" value="Genomic_DNA"/>
</dbReference>
<organism evidence="2 3">
    <name type="scientific">Cinara cedri</name>
    <dbReference type="NCBI Taxonomy" id="506608"/>
    <lineage>
        <taxon>Eukaryota</taxon>
        <taxon>Metazoa</taxon>
        <taxon>Ecdysozoa</taxon>
        <taxon>Arthropoda</taxon>
        <taxon>Hexapoda</taxon>
        <taxon>Insecta</taxon>
        <taxon>Pterygota</taxon>
        <taxon>Neoptera</taxon>
        <taxon>Paraneoptera</taxon>
        <taxon>Hemiptera</taxon>
        <taxon>Sternorrhyncha</taxon>
        <taxon>Aphidomorpha</taxon>
        <taxon>Aphidoidea</taxon>
        <taxon>Aphididae</taxon>
        <taxon>Lachninae</taxon>
        <taxon>Cinara</taxon>
    </lineage>
</organism>
<dbReference type="Proteomes" id="UP000325440">
    <property type="component" value="Unassembled WGS sequence"/>
</dbReference>
<gene>
    <name evidence="2" type="ORF">CINCED_3A022727</name>
</gene>
<dbReference type="AlphaFoldDB" id="A0A5E4M754"/>
<accession>A0A5E4M754</accession>
<evidence type="ECO:0000313" key="2">
    <source>
        <dbReference type="EMBL" id="VVC25697.1"/>
    </source>
</evidence>
<feature type="region of interest" description="Disordered" evidence="1">
    <location>
        <begin position="129"/>
        <end position="148"/>
    </location>
</feature>
<feature type="compositionally biased region" description="Basic and acidic residues" evidence="1">
    <location>
        <begin position="130"/>
        <end position="145"/>
    </location>
</feature>